<evidence type="ECO:0000256" key="7">
    <source>
        <dbReference type="ARBA" id="ARBA00022840"/>
    </source>
</evidence>
<dbReference type="Pfam" id="PF00005">
    <property type="entry name" value="ABC_tran"/>
    <property type="match status" value="1"/>
</dbReference>
<evidence type="ECO:0000256" key="9">
    <source>
        <dbReference type="ARBA" id="ARBA00023065"/>
    </source>
</evidence>
<evidence type="ECO:0000256" key="4">
    <source>
        <dbReference type="ARBA" id="ARBA00022475"/>
    </source>
</evidence>
<dbReference type="PANTHER" id="PTHR43297">
    <property type="entry name" value="OLIGOPEPTIDE TRANSPORT ATP-BINDING PROTEIN APPD"/>
    <property type="match status" value="1"/>
</dbReference>
<evidence type="ECO:0000256" key="13">
    <source>
        <dbReference type="ARBA" id="ARBA00039098"/>
    </source>
</evidence>
<dbReference type="EC" id="7.2.2.11" evidence="13"/>
<keyword evidence="4" id="KW-1003">Cell membrane</keyword>
<keyword evidence="10" id="KW-0921">Nickel transport</keyword>
<dbReference type="PROSITE" id="PS50893">
    <property type="entry name" value="ABC_TRANSPORTER_2"/>
    <property type="match status" value="1"/>
</dbReference>
<comment type="caution">
    <text evidence="17">The sequence shown here is derived from an EMBL/GenBank/DDBJ whole genome shotgun (WGS) entry which is preliminary data.</text>
</comment>
<evidence type="ECO:0000256" key="5">
    <source>
        <dbReference type="ARBA" id="ARBA00022596"/>
    </source>
</evidence>
<evidence type="ECO:0000259" key="16">
    <source>
        <dbReference type="PROSITE" id="PS50893"/>
    </source>
</evidence>
<evidence type="ECO:0000256" key="8">
    <source>
        <dbReference type="ARBA" id="ARBA00022967"/>
    </source>
</evidence>
<evidence type="ECO:0000256" key="6">
    <source>
        <dbReference type="ARBA" id="ARBA00022741"/>
    </source>
</evidence>
<dbReference type="CDD" id="cd03257">
    <property type="entry name" value="ABC_NikE_OppD_transporters"/>
    <property type="match status" value="1"/>
</dbReference>
<organism evidence="17 18">
    <name type="scientific">Gemmiger gallinarum</name>
    <dbReference type="NCBI Taxonomy" id="2779354"/>
    <lineage>
        <taxon>Bacteria</taxon>
        <taxon>Bacillati</taxon>
        <taxon>Bacillota</taxon>
        <taxon>Clostridia</taxon>
        <taxon>Eubacteriales</taxon>
        <taxon>Gemmiger</taxon>
    </lineage>
</organism>
<name>A0ABR9R553_9FIRM</name>
<comment type="subcellular location">
    <subcellularLocation>
        <location evidence="1">Cell membrane</location>
        <topology evidence="1">Peripheral membrane protein</topology>
    </subcellularLocation>
</comment>
<keyword evidence="7 17" id="KW-0067">ATP-binding</keyword>
<dbReference type="InterPro" id="IPR013563">
    <property type="entry name" value="Oligopep_ABC_C"/>
</dbReference>
<dbReference type="PROSITE" id="PS00211">
    <property type="entry name" value="ABC_TRANSPORTER_1"/>
    <property type="match status" value="1"/>
</dbReference>
<sequence>MQPILEIEHMSIHFTQYAKGTRRRELPVIKDLSLQIAPGQVVAVVGASGSGKSLLAHGILHILPRNSHMEGRILYDGSELTDKRAAKLRGREIVLVPQGVTYLDPLMKVGDQVRGEDAAPDAAQRARKALTRYGLAPETEELYPFELSGGMARRVLIATAVTHEPRLIIADEPTPGLDAKAAARILGHFRELAEGGAGVLLITHDLELALTIADQVAVFYAGQTIEVASAADFADPANLRHPFTRALWRAMPEHGFQPIEGAQPYPGTLAAGCPFAGQCDRSTPQCREAADLPLRSWQGGMVRCLNPRREE</sequence>
<feature type="domain" description="ABC transporter" evidence="16">
    <location>
        <begin position="12"/>
        <end position="246"/>
    </location>
</feature>
<dbReference type="Pfam" id="PF08352">
    <property type="entry name" value="oligo_HPY"/>
    <property type="match status" value="1"/>
</dbReference>
<keyword evidence="3" id="KW-0813">Transport</keyword>
<evidence type="ECO:0000256" key="12">
    <source>
        <dbReference type="ARBA" id="ARBA00038669"/>
    </source>
</evidence>
<evidence type="ECO:0000256" key="14">
    <source>
        <dbReference type="ARBA" id="ARBA00044143"/>
    </source>
</evidence>
<dbReference type="Proteomes" id="UP000768567">
    <property type="component" value="Unassembled WGS sequence"/>
</dbReference>
<dbReference type="SMART" id="SM00382">
    <property type="entry name" value="AAA"/>
    <property type="match status" value="1"/>
</dbReference>
<gene>
    <name evidence="17" type="ORF">INF35_10755</name>
</gene>
<keyword evidence="9" id="KW-0406">Ion transport</keyword>
<keyword evidence="8" id="KW-1278">Translocase</keyword>
<reference evidence="17 18" key="1">
    <citation type="submission" date="2020-10" db="EMBL/GenBank/DDBJ databases">
        <title>ChiBAC.</title>
        <authorList>
            <person name="Zenner C."/>
            <person name="Hitch T.C.A."/>
            <person name="Clavel T."/>
        </authorList>
    </citation>
    <scope>NUCLEOTIDE SEQUENCE [LARGE SCALE GENOMIC DNA]</scope>
    <source>
        <strain evidence="17 18">DSM 109015</strain>
    </source>
</reference>
<evidence type="ECO:0000256" key="2">
    <source>
        <dbReference type="ARBA" id="ARBA00005417"/>
    </source>
</evidence>
<evidence type="ECO:0000256" key="11">
    <source>
        <dbReference type="ARBA" id="ARBA00023136"/>
    </source>
</evidence>
<keyword evidence="6" id="KW-0547">Nucleotide-binding</keyword>
<comment type="subunit">
    <text evidence="12">The complex is composed of two ATP-binding proteins (NikD and NikE), two transmembrane proteins (NikB and NikC) and a solute-binding protein (NikA).</text>
</comment>
<evidence type="ECO:0000313" key="17">
    <source>
        <dbReference type="EMBL" id="MBE5038266.1"/>
    </source>
</evidence>
<evidence type="ECO:0000256" key="15">
    <source>
        <dbReference type="ARBA" id="ARBA00048610"/>
    </source>
</evidence>
<keyword evidence="18" id="KW-1185">Reference proteome</keyword>
<dbReference type="InterPro" id="IPR003439">
    <property type="entry name" value="ABC_transporter-like_ATP-bd"/>
</dbReference>
<evidence type="ECO:0000256" key="3">
    <source>
        <dbReference type="ARBA" id="ARBA00022448"/>
    </source>
</evidence>
<protein>
    <recommendedName>
        <fullName evidence="14">Nickel import system ATP-binding protein NikD</fullName>
        <ecNumber evidence="13">7.2.2.11</ecNumber>
    </recommendedName>
</protein>
<dbReference type="InterPro" id="IPR017871">
    <property type="entry name" value="ABC_transporter-like_CS"/>
</dbReference>
<evidence type="ECO:0000256" key="1">
    <source>
        <dbReference type="ARBA" id="ARBA00004202"/>
    </source>
</evidence>
<dbReference type="InterPro" id="IPR050388">
    <property type="entry name" value="ABC_Ni/Peptide_Import"/>
</dbReference>
<keyword evidence="5" id="KW-0533">Nickel</keyword>
<dbReference type="InterPro" id="IPR003593">
    <property type="entry name" value="AAA+_ATPase"/>
</dbReference>
<dbReference type="SUPFAM" id="SSF52540">
    <property type="entry name" value="P-loop containing nucleoside triphosphate hydrolases"/>
    <property type="match status" value="1"/>
</dbReference>
<dbReference type="Gene3D" id="3.40.50.300">
    <property type="entry name" value="P-loop containing nucleotide triphosphate hydrolases"/>
    <property type="match status" value="1"/>
</dbReference>
<dbReference type="GO" id="GO:0005524">
    <property type="term" value="F:ATP binding"/>
    <property type="evidence" value="ECO:0007669"/>
    <property type="project" value="UniProtKB-KW"/>
</dbReference>
<comment type="catalytic activity">
    <reaction evidence="15">
        <text>Ni(2+)(out) + ATP + H2O = Ni(2+)(in) + ADP + phosphate + H(+)</text>
        <dbReference type="Rhea" id="RHEA:15557"/>
        <dbReference type="ChEBI" id="CHEBI:15377"/>
        <dbReference type="ChEBI" id="CHEBI:15378"/>
        <dbReference type="ChEBI" id="CHEBI:30616"/>
        <dbReference type="ChEBI" id="CHEBI:43474"/>
        <dbReference type="ChEBI" id="CHEBI:49786"/>
        <dbReference type="ChEBI" id="CHEBI:456216"/>
        <dbReference type="EC" id="7.2.2.11"/>
    </reaction>
    <physiologicalReaction direction="left-to-right" evidence="15">
        <dbReference type="Rhea" id="RHEA:15558"/>
    </physiologicalReaction>
</comment>
<evidence type="ECO:0000256" key="10">
    <source>
        <dbReference type="ARBA" id="ARBA00023112"/>
    </source>
</evidence>
<dbReference type="EMBL" id="JADCKC010000003">
    <property type="protein sequence ID" value="MBE5038266.1"/>
    <property type="molecule type" value="Genomic_DNA"/>
</dbReference>
<dbReference type="RefSeq" id="WP_193502309.1">
    <property type="nucleotide sequence ID" value="NZ_JADCKC010000003.1"/>
</dbReference>
<keyword evidence="11" id="KW-0472">Membrane</keyword>
<dbReference type="PANTHER" id="PTHR43297:SF13">
    <property type="entry name" value="NICKEL ABC TRANSPORTER, ATP-BINDING PROTEIN"/>
    <property type="match status" value="1"/>
</dbReference>
<dbReference type="InterPro" id="IPR027417">
    <property type="entry name" value="P-loop_NTPase"/>
</dbReference>
<accession>A0ABR9R553</accession>
<evidence type="ECO:0000313" key="18">
    <source>
        <dbReference type="Proteomes" id="UP000768567"/>
    </source>
</evidence>
<proteinExistence type="inferred from homology"/>
<comment type="similarity">
    <text evidence="2">Belongs to the ABC transporter superfamily.</text>
</comment>